<organism evidence="1 2">
    <name type="scientific">Cypionkella aquatica</name>
    <dbReference type="NCBI Taxonomy" id="1756042"/>
    <lineage>
        <taxon>Bacteria</taxon>
        <taxon>Pseudomonadati</taxon>
        <taxon>Pseudomonadota</taxon>
        <taxon>Alphaproteobacteria</taxon>
        <taxon>Rhodobacterales</taxon>
        <taxon>Paracoccaceae</taxon>
        <taxon>Cypionkella</taxon>
    </lineage>
</organism>
<accession>A0AA37X593</accession>
<proteinExistence type="predicted"/>
<dbReference type="RefSeq" id="WP_284326012.1">
    <property type="nucleotide sequence ID" value="NZ_BSPP01000010.1"/>
</dbReference>
<gene>
    <name evidence="1" type="ORF">GCM10010873_28200</name>
</gene>
<evidence type="ECO:0000313" key="1">
    <source>
        <dbReference type="EMBL" id="GLS87846.1"/>
    </source>
</evidence>
<comment type="caution">
    <text evidence="1">The sequence shown here is derived from an EMBL/GenBank/DDBJ whole genome shotgun (WGS) entry which is preliminary data.</text>
</comment>
<name>A0AA37X593_9RHOB</name>
<dbReference type="Pfam" id="PF20319">
    <property type="entry name" value="DUF6614"/>
    <property type="match status" value="1"/>
</dbReference>
<sequence length="116" mass="13188">MNIYHCMIELRDGARALAFAAAVEAWMSYLKAQGLILDWRLMRRKFRLASGPHTDFLLEIDVGGLADLDAAFAALSTPDEAAERRYDHMHQMIAEIEVGLYRPFPDPAQRERIALI</sequence>
<dbReference type="Proteomes" id="UP001157355">
    <property type="component" value="Unassembled WGS sequence"/>
</dbReference>
<evidence type="ECO:0000313" key="2">
    <source>
        <dbReference type="Proteomes" id="UP001157355"/>
    </source>
</evidence>
<dbReference type="AlphaFoldDB" id="A0AA37X593"/>
<dbReference type="InterPro" id="IPR046722">
    <property type="entry name" value="DUF6614"/>
</dbReference>
<protein>
    <submittedName>
        <fullName evidence="1">Uncharacterized protein</fullName>
    </submittedName>
</protein>
<reference evidence="1 2" key="1">
    <citation type="journal article" date="2014" name="Int. J. Syst. Evol. Microbiol.">
        <title>Complete genome sequence of Corynebacterium casei LMG S-19264T (=DSM 44701T), isolated from a smear-ripened cheese.</title>
        <authorList>
            <consortium name="US DOE Joint Genome Institute (JGI-PGF)"/>
            <person name="Walter F."/>
            <person name="Albersmeier A."/>
            <person name="Kalinowski J."/>
            <person name="Ruckert C."/>
        </authorList>
    </citation>
    <scope>NUCLEOTIDE SEQUENCE [LARGE SCALE GENOMIC DNA]</scope>
    <source>
        <strain evidence="1 2">NBRC 111766</strain>
    </source>
</reference>
<keyword evidence="2" id="KW-1185">Reference proteome</keyword>
<dbReference type="EMBL" id="BSPP01000010">
    <property type="protein sequence ID" value="GLS87846.1"/>
    <property type="molecule type" value="Genomic_DNA"/>
</dbReference>